<name>A0AAD5YJD1_9AGAR</name>
<organism evidence="2 3">
    <name type="scientific">Leucocoprinus birnbaumii</name>
    <dbReference type="NCBI Taxonomy" id="56174"/>
    <lineage>
        <taxon>Eukaryota</taxon>
        <taxon>Fungi</taxon>
        <taxon>Dikarya</taxon>
        <taxon>Basidiomycota</taxon>
        <taxon>Agaricomycotina</taxon>
        <taxon>Agaricomycetes</taxon>
        <taxon>Agaricomycetidae</taxon>
        <taxon>Agaricales</taxon>
        <taxon>Agaricineae</taxon>
        <taxon>Agaricaceae</taxon>
        <taxon>Leucocoprinus</taxon>
    </lineage>
</organism>
<evidence type="ECO:0000256" key="1">
    <source>
        <dbReference type="SAM" id="MobiDB-lite"/>
    </source>
</evidence>
<gene>
    <name evidence="2" type="ORF">NP233_g12524</name>
</gene>
<dbReference type="AlphaFoldDB" id="A0AAD5YJD1"/>
<keyword evidence="3" id="KW-1185">Reference proteome</keyword>
<protein>
    <submittedName>
        <fullName evidence="2">Uncharacterized protein</fullName>
    </submittedName>
</protein>
<dbReference type="Proteomes" id="UP001213000">
    <property type="component" value="Unassembled WGS sequence"/>
</dbReference>
<feature type="compositionally biased region" description="Polar residues" evidence="1">
    <location>
        <begin position="60"/>
        <end position="73"/>
    </location>
</feature>
<sequence>MLELPTKLTTPRPMRNFKQADWKEFREALERRLPELNIPGVIATVRDLEEQTQALDKDITGNNRRGGTTSQDVSVHEEVVEQRTGRVEEGIQNGTKPIVEEPTPTRSPVT</sequence>
<feature type="compositionally biased region" description="Basic and acidic residues" evidence="1">
    <location>
        <begin position="74"/>
        <end position="89"/>
    </location>
</feature>
<dbReference type="EMBL" id="JANIEX010001843">
    <property type="protein sequence ID" value="KAJ3553965.1"/>
    <property type="molecule type" value="Genomic_DNA"/>
</dbReference>
<feature type="region of interest" description="Disordered" evidence="1">
    <location>
        <begin position="54"/>
        <end position="110"/>
    </location>
</feature>
<evidence type="ECO:0000313" key="3">
    <source>
        <dbReference type="Proteomes" id="UP001213000"/>
    </source>
</evidence>
<comment type="caution">
    <text evidence="2">The sequence shown here is derived from an EMBL/GenBank/DDBJ whole genome shotgun (WGS) entry which is preliminary data.</text>
</comment>
<evidence type="ECO:0000313" key="2">
    <source>
        <dbReference type="EMBL" id="KAJ3553965.1"/>
    </source>
</evidence>
<proteinExistence type="predicted"/>
<accession>A0AAD5YJD1</accession>
<reference evidence="2" key="1">
    <citation type="submission" date="2022-07" db="EMBL/GenBank/DDBJ databases">
        <title>Genome Sequence of Leucocoprinus birnbaumii.</title>
        <authorList>
            <person name="Buettner E."/>
        </authorList>
    </citation>
    <scope>NUCLEOTIDE SEQUENCE</scope>
    <source>
        <strain evidence="2">VT141</strain>
    </source>
</reference>